<comment type="similarity">
    <text evidence="2 11">Belongs to the peptidase M14 family.</text>
</comment>
<organism evidence="14 15">
    <name type="scientific">Laodelphax striatellus</name>
    <name type="common">Small brown planthopper</name>
    <name type="synonym">Delphax striatella</name>
    <dbReference type="NCBI Taxonomy" id="195883"/>
    <lineage>
        <taxon>Eukaryota</taxon>
        <taxon>Metazoa</taxon>
        <taxon>Ecdysozoa</taxon>
        <taxon>Arthropoda</taxon>
        <taxon>Hexapoda</taxon>
        <taxon>Insecta</taxon>
        <taxon>Pterygota</taxon>
        <taxon>Neoptera</taxon>
        <taxon>Paraneoptera</taxon>
        <taxon>Hemiptera</taxon>
        <taxon>Auchenorrhyncha</taxon>
        <taxon>Fulgoroidea</taxon>
        <taxon>Delphacidae</taxon>
        <taxon>Criomorphinae</taxon>
        <taxon>Laodelphax</taxon>
    </lineage>
</organism>
<reference evidence="14 15" key="1">
    <citation type="journal article" date="2017" name="Gigascience">
        <title>Genome sequence of the small brown planthopper, Laodelphax striatellus.</title>
        <authorList>
            <person name="Zhu J."/>
            <person name="Jiang F."/>
            <person name="Wang X."/>
            <person name="Yang P."/>
            <person name="Bao Y."/>
            <person name="Zhao W."/>
            <person name="Wang W."/>
            <person name="Lu H."/>
            <person name="Wang Q."/>
            <person name="Cui N."/>
            <person name="Li J."/>
            <person name="Chen X."/>
            <person name="Luo L."/>
            <person name="Yu J."/>
            <person name="Kang L."/>
            <person name="Cui F."/>
        </authorList>
    </citation>
    <scope>NUCLEOTIDE SEQUENCE [LARGE SCALE GENOMIC DNA]</scope>
    <source>
        <strain evidence="14">Lst14</strain>
    </source>
</reference>
<dbReference type="PANTHER" id="PTHR11705">
    <property type="entry name" value="PROTEASE FAMILY M14 CARBOXYPEPTIDASE A,B"/>
    <property type="match status" value="1"/>
</dbReference>
<dbReference type="OrthoDB" id="3626597at2759"/>
<accession>A0A482XSS2</accession>
<keyword evidence="7" id="KW-0378">Hydrolase</keyword>
<keyword evidence="5" id="KW-0479">Metal-binding</keyword>
<evidence type="ECO:0000256" key="11">
    <source>
        <dbReference type="PROSITE-ProRule" id="PRU01379"/>
    </source>
</evidence>
<dbReference type="PRINTS" id="PR00765">
    <property type="entry name" value="CRBOXYPTASEA"/>
</dbReference>
<keyword evidence="8" id="KW-0862">Zinc</keyword>
<dbReference type="CDD" id="cd03860">
    <property type="entry name" value="M14_CP_A-B_like"/>
    <property type="match status" value="1"/>
</dbReference>
<dbReference type="AlphaFoldDB" id="A0A482XSS2"/>
<evidence type="ECO:0000256" key="3">
    <source>
        <dbReference type="ARBA" id="ARBA00022645"/>
    </source>
</evidence>
<evidence type="ECO:0000256" key="10">
    <source>
        <dbReference type="ARBA" id="ARBA00023157"/>
    </source>
</evidence>
<evidence type="ECO:0000256" key="2">
    <source>
        <dbReference type="ARBA" id="ARBA00005988"/>
    </source>
</evidence>
<evidence type="ECO:0000256" key="9">
    <source>
        <dbReference type="ARBA" id="ARBA00023049"/>
    </source>
</evidence>
<feature type="domain" description="Peptidase M14" evidence="13">
    <location>
        <begin position="168"/>
        <end position="478"/>
    </location>
</feature>
<protein>
    <recommendedName>
        <fullName evidence="13">Peptidase M14 domain-containing protein</fullName>
    </recommendedName>
</protein>
<keyword evidence="9" id="KW-0482">Metalloprotease</keyword>
<dbReference type="SMR" id="A0A482XSS2"/>
<name>A0A482XSS2_LAOST</name>
<evidence type="ECO:0000256" key="6">
    <source>
        <dbReference type="ARBA" id="ARBA00022729"/>
    </source>
</evidence>
<evidence type="ECO:0000313" key="14">
    <source>
        <dbReference type="EMBL" id="RZF49063.1"/>
    </source>
</evidence>
<dbReference type="InterPro" id="IPR036990">
    <property type="entry name" value="M14A-like_propep"/>
</dbReference>
<dbReference type="PANTHER" id="PTHR11705:SF89">
    <property type="entry name" value="PEPTIDASE M14 CARBOXYPEPTIDASE A DOMAIN-CONTAINING PROTEIN"/>
    <property type="match status" value="1"/>
</dbReference>
<dbReference type="PROSITE" id="PS00133">
    <property type="entry name" value="CARBOXYPEPT_ZN_2"/>
    <property type="match status" value="1"/>
</dbReference>
<evidence type="ECO:0000313" key="15">
    <source>
        <dbReference type="Proteomes" id="UP000291343"/>
    </source>
</evidence>
<evidence type="ECO:0000256" key="8">
    <source>
        <dbReference type="ARBA" id="ARBA00022833"/>
    </source>
</evidence>
<dbReference type="GO" id="GO:0006508">
    <property type="term" value="P:proteolysis"/>
    <property type="evidence" value="ECO:0007669"/>
    <property type="project" value="UniProtKB-KW"/>
</dbReference>
<dbReference type="FunCoup" id="A0A482XSS2">
    <property type="interactions" value="4"/>
</dbReference>
<dbReference type="FunFam" id="3.40.630.10:FF:000056">
    <property type="entry name" value="Zinc carboxypeptidase"/>
    <property type="match status" value="1"/>
</dbReference>
<dbReference type="GO" id="GO:0004181">
    <property type="term" value="F:metallocarboxypeptidase activity"/>
    <property type="evidence" value="ECO:0007669"/>
    <property type="project" value="InterPro"/>
</dbReference>
<dbReference type="Pfam" id="PF02244">
    <property type="entry name" value="Propep_M14"/>
    <property type="match status" value="1"/>
</dbReference>
<proteinExistence type="inferred from homology"/>
<gene>
    <name evidence="14" type="ORF">LSTR_LSTR008349</name>
</gene>
<dbReference type="InterPro" id="IPR057247">
    <property type="entry name" value="CARBOXYPEPT_ZN_2"/>
</dbReference>
<feature type="chain" id="PRO_5019789131" description="Peptidase M14 domain-containing protein" evidence="12">
    <location>
        <begin position="23"/>
        <end position="484"/>
    </location>
</feature>
<dbReference type="InterPro" id="IPR000834">
    <property type="entry name" value="Peptidase_M14"/>
</dbReference>
<evidence type="ECO:0000256" key="5">
    <source>
        <dbReference type="ARBA" id="ARBA00022723"/>
    </source>
</evidence>
<evidence type="ECO:0000256" key="12">
    <source>
        <dbReference type="SAM" id="SignalP"/>
    </source>
</evidence>
<evidence type="ECO:0000259" key="13">
    <source>
        <dbReference type="PROSITE" id="PS52035"/>
    </source>
</evidence>
<dbReference type="InterPro" id="IPR057246">
    <property type="entry name" value="CARBOXYPEPT_ZN_1"/>
</dbReference>
<dbReference type="SUPFAM" id="SSF53187">
    <property type="entry name" value="Zn-dependent exopeptidases"/>
    <property type="match status" value="1"/>
</dbReference>
<dbReference type="Proteomes" id="UP000291343">
    <property type="component" value="Unassembled WGS sequence"/>
</dbReference>
<dbReference type="InParanoid" id="A0A482XSS2"/>
<dbReference type="Gene3D" id="3.40.630.10">
    <property type="entry name" value="Zn peptidases"/>
    <property type="match status" value="1"/>
</dbReference>
<evidence type="ECO:0000256" key="7">
    <source>
        <dbReference type="ARBA" id="ARBA00022801"/>
    </source>
</evidence>
<feature type="active site" description="Proton donor/acceptor" evidence="11">
    <location>
        <position position="444"/>
    </location>
</feature>
<dbReference type="GO" id="GO:0005615">
    <property type="term" value="C:extracellular space"/>
    <property type="evidence" value="ECO:0007669"/>
    <property type="project" value="TreeGrafter"/>
</dbReference>
<keyword evidence="4" id="KW-0645">Protease</keyword>
<evidence type="ECO:0000256" key="4">
    <source>
        <dbReference type="ARBA" id="ARBA00022670"/>
    </source>
</evidence>
<dbReference type="PROSITE" id="PS52035">
    <property type="entry name" value="PEPTIDASE_M14"/>
    <property type="match status" value="1"/>
</dbReference>
<dbReference type="GO" id="GO:0008270">
    <property type="term" value="F:zinc ion binding"/>
    <property type="evidence" value="ECO:0007669"/>
    <property type="project" value="InterPro"/>
</dbReference>
<dbReference type="Pfam" id="PF00246">
    <property type="entry name" value="Peptidase_M14"/>
    <property type="match status" value="1"/>
</dbReference>
<keyword evidence="3" id="KW-0121">Carboxypeptidase</keyword>
<dbReference type="PROSITE" id="PS00132">
    <property type="entry name" value="CARBOXYPEPT_ZN_1"/>
    <property type="match status" value="1"/>
</dbReference>
<evidence type="ECO:0000256" key="1">
    <source>
        <dbReference type="ARBA" id="ARBA00001947"/>
    </source>
</evidence>
<sequence>MMGFGWALLHLALLTLSVVCRAEVETPPAPKPQQQSSFFGDFVKIVESAIDLIFSPFYSRKPPDTVTYKDFQLLRVFPRTEDHVDDLEEMLEDEDGVQFWTPALKNKTTDILLPPDMIPEVKEYLTEQKIEYQTLISNLQKEINIQGKSMKDNILKSRSEPHPFTFQSYHRFVDMMDYLRFLEESYPHLVELITIGKSNQGRPLKVVKISSGNTEGLDKKPAIWIDAGTHGREWITPAVAMFLIKQLVQNYRSTRRLVDNLDWYIMPIMNPDGYEYTHTKDRLWRKNMSPGNKKGASDRRGRFFWDGSRCKGVDLNRNWGFHWGEAGASDNPCRETYAGPQPFSEPETRAVSDFILDKKSRLKVFLTLHAYSQMWLIPWSYTKSKAKDYDDLMFLGKRAINALQKIYGTEFHLGSSPSLLYPIAGSADDWAKGKAGVKYSYTVELRDKGKFGFLLPPSQIVPTGRETFAAVKAMARAIIDKVVD</sequence>
<feature type="signal peptide" evidence="12">
    <location>
        <begin position="1"/>
        <end position="22"/>
    </location>
</feature>
<comment type="caution">
    <text evidence="14">The sequence shown here is derived from an EMBL/GenBank/DDBJ whole genome shotgun (WGS) entry which is preliminary data.</text>
</comment>
<comment type="cofactor">
    <cofactor evidence="1">
        <name>Zn(2+)</name>
        <dbReference type="ChEBI" id="CHEBI:29105"/>
    </cofactor>
</comment>
<keyword evidence="15" id="KW-1185">Reference proteome</keyword>
<dbReference type="EMBL" id="QKKF02000377">
    <property type="protein sequence ID" value="RZF49063.1"/>
    <property type="molecule type" value="Genomic_DNA"/>
</dbReference>
<keyword evidence="6 12" id="KW-0732">Signal</keyword>
<dbReference type="SUPFAM" id="SSF54897">
    <property type="entry name" value="Protease propeptides/inhibitors"/>
    <property type="match status" value="1"/>
</dbReference>
<dbReference type="InterPro" id="IPR003146">
    <property type="entry name" value="M14A_act_pep"/>
</dbReference>
<dbReference type="Gene3D" id="3.30.70.340">
    <property type="entry name" value="Metallocarboxypeptidase-like"/>
    <property type="match status" value="1"/>
</dbReference>
<dbReference type="SMART" id="SM00631">
    <property type="entry name" value="Zn_pept"/>
    <property type="match status" value="1"/>
</dbReference>
<keyword evidence="10" id="KW-1015">Disulfide bond</keyword>